<dbReference type="InterPro" id="IPR051085">
    <property type="entry name" value="MB_O-acyltransferase"/>
</dbReference>
<comment type="caution">
    <text evidence="9">The sequence shown here is derived from an EMBL/GenBank/DDBJ whole genome shotgun (WGS) entry which is preliminary data.</text>
</comment>
<keyword evidence="7" id="KW-0012">Acyltransferase</keyword>
<keyword evidence="4 8" id="KW-0812">Transmembrane</keyword>
<feature type="transmembrane region" description="Helical" evidence="8">
    <location>
        <begin position="404"/>
        <end position="422"/>
    </location>
</feature>
<evidence type="ECO:0000313" key="10">
    <source>
        <dbReference type="Proteomes" id="UP001651880"/>
    </source>
</evidence>
<dbReference type="EMBL" id="JAJEKE010000014">
    <property type="protein sequence ID" value="MCQ1530677.1"/>
    <property type="molecule type" value="Genomic_DNA"/>
</dbReference>
<reference evidence="9 10" key="1">
    <citation type="submission" date="2021-10" db="EMBL/GenBank/DDBJ databases">
        <title>Lutispora strain m25 sp. nov., a thermophilic, non-spore-forming bacterium isolated from a lab-scale methanogenic bioreactor digesting anaerobic sludge.</title>
        <authorList>
            <person name="El Houari A."/>
            <person name="Mcdonald J."/>
        </authorList>
    </citation>
    <scope>NUCLEOTIDE SEQUENCE [LARGE SCALE GENOMIC DNA]</scope>
    <source>
        <strain evidence="10">m25</strain>
    </source>
</reference>
<dbReference type="PIRSF" id="PIRSF016636">
    <property type="entry name" value="AlgI_DltB"/>
    <property type="match status" value="1"/>
</dbReference>
<dbReference type="RefSeq" id="WP_255228200.1">
    <property type="nucleotide sequence ID" value="NZ_JAJEKE010000014.1"/>
</dbReference>
<dbReference type="InterPro" id="IPR024194">
    <property type="entry name" value="Ac/AlaTfrase_AlgI/DltB"/>
</dbReference>
<organism evidence="9 10">
    <name type="scientific">Lutispora saccharofermentans</name>
    <dbReference type="NCBI Taxonomy" id="3024236"/>
    <lineage>
        <taxon>Bacteria</taxon>
        <taxon>Bacillati</taxon>
        <taxon>Bacillota</taxon>
        <taxon>Clostridia</taxon>
        <taxon>Lutisporales</taxon>
        <taxon>Lutisporaceae</taxon>
        <taxon>Lutispora</taxon>
    </lineage>
</organism>
<dbReference type="PANTHER" id="PTHR13285">
    <property type="entry name" value="ACYLTRANSFERASE"/>
    <property type="match status" value="1"/>
</dbReference>
<comment type="subcellular location">
    <subcellularLocation>
        <location evidence="1">Cell membrane</location>
        <topology evidence="1">Multi-pass membrane protein</topology>
    </subcellularLocation>
</comment>
<gene>
    <name evidence="9" type="ORF">LJD61_14135</name>
</gene>
<keyword evidence="7" id="KW-0808">Transferase</keyword>
<dbReference type="PANTHER" id="PTHR13285:SF18">
    <property type="entry name" value="PROTEIN-CYSTEINE N-PALMITOYLTRANSFERASE RASP"/>
    <property type="match status" value="1"/>
</dbReference>
<evidence type="ECO:0000313" key="9">
    <source>
        <dbReference type="EMBL" id="MCQ1530677.1"/>
    </source>
</evidence>
<proteinExistence type="inferred from homology"/>
<sequence>MVFSSLFFLCVFLPISLGIYYIIKNRTYRNCILILTSLLFYAWGEPIWVTILIFLTFLNCFIGLAAEKNRENRKGKISVAISVTTSLLILIFFKYSGFIIDNVNGIFGTSLHMVKINLPIGISFYTFQIISYVIDVYKGEVDAQKSPFKLLLYVSLFPQLIAGPIVRYKDIAEDIDNRVETAAGFNYGVSRFIMGLGKKVIIANTAGKTAEAFMGTDYTRLPVLGAWFGILLFAIQIYFDFSGYSDMAIGLGKMFGFTYKENFNYPYISRSVTEFWRRWHISLSSFFRDYLYIPLGGNRRHKLRNLFIVWLLTGFWHGASWNFIIWGLYYFILLFIEKLFLNKLLGKIPAIFSAIYLWIAVLVGWVFFYHTDLSQAVHFIGIMFGANNAPISTPEVSICLRNNAVFLVIAFIGCTPALKLLYQRVNSFVQNAKGILVLESFVKPIFNVCVLILSIIFLVGQSYNPFLYFRF</sequence>
<dbReference type="Proteomes" id="UP001651880">
    <property type="component" value="Unassembled WGS sequence"/>
</dbReference>
<comment type="similarity">
    <text evidence="2 7">Belongs to the membrane-bound acyltransferase family.</text>
</comment>
<keyword evidence="6 7" id="KW-0472">Membrane</keyword>
<keyword evidence="10" id="KW-1185">Reference proteome</keyword>
<protein>
    <submittedName>
        <fullName evidence="9">MBOAT family protein</fullName>
    </submittedName>
</protein>
<evidence type="ECO:0000256" key="7">
    <source>
        <dbReference type="PIRNR" id="PIRNR016636"/>
    </source>
</evidence>
<feature type="transmembrane region" description="Helical" evidence="8">
    <location>
        <begin position="116"/>
        <end position="137"/>
    </location>
</feature>
<feature type="transmembrane region" description="Helical" evidence="8">
    <location>
        <begin position="77"/>
        <end position="96"/>
    </location>
</feature>
<evidence type="ECO:0000256" key="2">
    <source>
        <dbReference type="ARBA" id="ARBA00010323"/>
    </source>
</evidence>
<accession>A0ABT1NHI7</accession>
<feature type="transmembrane region" description="Helical" evidence="8">
    <location>
        <begin position="221"/>
        <end position="239"/>
    </location>
</feature>
<dbReference type="Pfam" id="PF03062">
    <property type="entry name" value="MBOAT"/>
    <property type="match status" value="1"/>
</dbReference>
<name>A0ABT1NHI7_9FIRM</name>
<feature type="transmembrane region" description="Helical" evidence="8">
    <location>
        <begin position="348"/>
        <end position="368"/>
    </location>
</feature>
<feature type="transmembrane region" description="Helical" evidence="8">
    <location>
        <begin position="47"/>
        <end position="65"/>
    </location>
</feature>
<feature type="transmembrane region" description="Helical" evidence="8">
    <location>
        <begin position="434"/>
        <end position="459"/>
    </location>
</feature>
<keyword evidence="3 7" id="KW-1003">Cell membrane</keyword>
<evidence type="ECO:0000256" key="4">
    <source>
        <dbReference type="ARBA" id="ARBA00022692"/>
    </source>
</evidence>
<dbReference type="InterPro" id="IPR028362">
    <property type="entry name" value="AlgI"/>
</dbReference>
<evidence type="ECO:0000256" key="3">
    <source>
        <dbReference type="ARBA" id="ARBA00022475"/>
    </source>
</evidence>
<evidence type="ECO:0000256" key="8">
    <source>
        <dbReference type="SAM" id="Phobius"/>
    </source>
</evidence>
<keyword evidence="5 8" id="KW-1133">Transmembrane helix</keyword>
<dbReference type="InterPro" id="IPR004299">
    <property type="entry name" value="MBOAT_fam"/>
</dbReference>
<feature type="transmembrane region" description="Helical" evidence="8">
    <location>
        <begin position="307"/>
        <end position="336"/>
    </location>
</feature>
<dbReference type="PIRSF" id="PIRSF500217">
    <property type="entry name" value="AlgI"/>
    <property type="match status" value="1"/>
</dbReference>
<evidence type="ECO:0000256" key="1">
    <source>
        <dbReference type="ARBA" id="ARBA00004651"/>
    </source>
</evidence>
<evidence type="ECO:0000256" key="6">
    <source>
        <dbReference type="ARBA" id="ARBA00023136"/>
    </source>
</evidence>
<evidence type="ECO:0000256" key="5">
    <source>
        <dbReference type="ARBA" id="ARBA00022989"/>
    </source>
</evidence>